<dbReference type="GeneID" id="92511646"/>
<dbReference type="OrthoDB" id="265773at2759"/>
<reference evidence="3" key="2">
    <citation type="journal article" date="2021" name="Sci. Data">
        <title>Chromosome-scale genome sequencing, assembly and annotation of six genomes from subfamily Leishmaniinae.</title>
        <authorList>
            <person name="Almutairi H."/>
            <person name="Urbaniak M.D."/>
            <person name="Bates M.D."/>
            <person name="Jariyapan N."/>
            <person name="Kwakye-Nuako G."/>
            <person name="Thomaz Soccol V."/>
            <person name="Al-Salem W.S."/>
            <person name="Dillon R.J."/>
            <person name="Bates P.A."/>
            <person name="Gatherer D."/>
        </authorList>
    </citation>
    <scope>NUCLEOTIDE SEQUENCE [LARGE SCALE GENOMIC DNA]</scope>
</reference>
<feature type="compositionally biased region" description="Basic and acidic residues" evidence="1">
    <location>
        <begin position="181"/>
        <end position="191"/>
    </location>
</feature>
<dbReference type="EMBL" id="JAFEUZ010000031">
    <property type="protein sequence ID" value="KAG5471439.1"/>
    <property type="molecule type" value="Genomic_DNA"/>
</dbReference>
<sequence length="481" mass="51753">MGITCARGKEVVTPSSVKQRGGLSRRRSHVRKKRRSRNVPNGVSSRHTSVAPSRADACTECDDLCGVPPARNAAAVAIAGTMKGEPLPLGAEKTPPKPSSRRDSGAQTTAPLTEKPSALRYPMYRISDDADSAGYAVTPFKSTYCLQRTMDVEPDSFRALVTHSHAATPTQPSVPTVAHKRTVDDRREKSDSSPPKAVQDSECVLAARVLSRPSLGGLRHGFSFGVLPDGADDPLTGQADKVSFTSIFESGLILQPESLSDSVSGGDASSIFPRATNGTDTDESSNTARTSHTALSRQHTFGFMMPTGHSQVVDSTEDGGTWAPAAVSPGTSPDVRQTWWQQKSIIIASSAAKEMGQTAALRGHGSCQSGCCVDRHPHRAKVATAVPPCPSPRRRSKVGRQWPQPLMEGPKGVYSRSRPFNVEATLGCSVRSARFVPSPDWERVDAIEEEQLRLAQSLKAYKRRLAEWERAQAAHLQTLSL</sequence>
<protein>
    <submittedName>
        <fullName evidence="2">Uncharacterized protein</fullName>
    </submittedName>
</protein>
<dbReference type="SMR" id="A0A836KCM3"/>
<feature type="compositionally biased region" description="Polar residues" evidence="1">
    <location>
        <begin position="276"/>
        <end position="292"/>
    </location>
</feature>
<keyword evidence="3" id="KW-1185">Reference proteome</keyword>
<proteinExistence type="predicted"/>
<evidence type="ECO:0000313" key="2">
    <source>
        <dbReference type="EMBL" id="KAG5471439.1"/>
    </source>
</evidence>
<name>A0A836KCM3_9TRYP</name>
<comment type="caution">
    <text evidence="2">The sequence shown here is derived from an EMBL/GenBank/DDBJ whole genome shotgun (WGS) entry which is preliminary data.</text>
</comment>
<dbReference type="Proteomes" id="UP000673552">
    <property type="component" value="Unassembled WGS sequence"/>
</dbReference>
<feature type="compositionally biased region" description="Polar residues" evidence="1">
    <location>
        <begin position="38"/>
        <end position="51"/>
    </location>
</feature>
<feature type="region of interest" description="Disordered" evidence="1">
    <location>
        <begin position="165"/>
        <end position="199"/>
    </location>
</feature>
<accession>A0A836KCM3</accession>
<evidence type="ECO:0000256" key="1">
    <source>
        <dbReference type="SAM" id="MobiDB-lite"/>
    </source>
</evidence>
<gene>
    <name evidence="2" type="ORF">LSCM1_01527</name>
</gene>
<feature type="region of interest" description="Disordered" evidence="1">
    <location>
        <begin position="85"/>
        <end position="119"/>
    </location>
</feature>
<dbReference type="RefSeq" id="XP_067176413.1">
    <property type="nucleotide sequence ID" value="XM_067319134.1"/>
</dbReference>
<feature type="compositionally biased region" description="Polar residues" evidence="1">
    <location>
        <begin position="165"/>
        <end position="174"/>
    </location>
</feature>
<dbReference type="KEGG" id="lmat:92511646"/>
<reference evidence="3" key="1">
    <citation type="journal article" date="2021" name="Microbiol. Resour. Announc.">
        <title>LGAAP: Leishmaniinae Genome Assembly and Annotation Pipeline.</title>
        <authorList>
            <person name="Almutairi H."/>
            <person name="Urbaniak M.D."/>
            <person name="Bates M.D."/>
            <person name="Jariyapan N."/>
            <person name="Kwakye-Nuako G."/>
            <person name="Thomaz-Soccol V."/>
            <person name="Al-Salem W.S."/>
            <person name="Dillon R.J."/>
            <person name="Bates P.A."/>
            <person name="Gatherer D."/>
        </authorList>
    </citation>
    <scope>NUCLEOTIDE SEQUENCE [LARGE SCALE GENOMIC DNA]</scope>
</reference>
<dbReference type="AlphaFoldDB" id="A0A836KCM3"/>
<organism evidence="2 3">
    <name type="scientific">Leishmania martiniquensis</name>
    <dbReference type="NCBI Taxonomy" id="1580590"/>
    <lineage>
        <taxon>Eukaryota</taxon>
        <taxon>Discoba</taxon>
        <taxon>Euglenozoa</taxon>
        <taxon>Kinetoplastea</taxon>
        <taxon>Metakinetoplastina</taxon>
        <taxon>Trypanosomatida</taxon>
        <taxon>Trypanosomatidae</taxon>
        <taxon>Leishmaniinae</taxon>
        <taxon>Leishmania</taxon>
    </lineage>
</organism>
<feature type="region of interest" description="Disordered" evidence="1">
    <location>
        <begin position="273"/>
        <end position="292"/>
    </location>
</feature>
<feature type="compositionally biased region" description="Basic residues" evidence="1">
    <location>
        <begin position="23"/>
        <end position="37"/>
    </location>
</feature>
<feature type="region of interest" description="Disordered" evidence="1">
    <location>
        <begin position="389"/>
        <end position="410"/>
    </location>
</feature>
<feature type="region of interest" description="Disordered" evidence="1">
    <location>
        <begin position="1"/>
        <end position="55"/>
    </location>
</feature>
<evidence type="ECO:0000313" key="3">
    <source>
        <dbReference type="Proteomes" id="UP000673552"/>
    </source>
</evidence>